<sequence length="347" mass="37626">MQPNPTVDPVAGRIPESRIGRGETGNELAAWGATPARPIAGAAWFDQFTYHPAPLSNGLSTDREWYALSYTSWLIRGFCDMDVVSEALADEGVFPVGAQRRGDGAPKAMATIWFNVIHDSVCGVYNEVVLSFDVNHSSPGQVAFREGGLVDATWALQYGNFGPSVCDSLFLHSLWIDSPLSISWGREMHASPKHPKAVSSVLSDQAGEFAFDLAWDGRNIMRGRAKKRFGTVPFLREGMGLVAANGLAAVSRFLTSASFDIPITMPAKTAAQNNVPRHYVGHLWKGLNPSAVQVWPWGQDDVLDLGEVNEPTGCEDHNGHTLLARAGFEPVSVTYVPRASALIELAH</sequence>
<dbReference type="EMBL" id="CAFBIZ010000013">
    <property type="protein sequence ID" value="CAB4846435.1"/>
    <property type="molecule type" value="Genomic_DNA"/>
</dbReference>
<evidence type="ECO:0000313" key="2">
    <source>
        <dbReference type="EMBL" id="CAB5033514.1"/>
    </source>
</evidence>
<name>A0A6J7BMR5_9ZZZZ</name>
<dbReference type="AlphaFoldDB" id="A0A6J7BMR5"/>
<dbReference type="Gene3D" id="2.40.400.10">
    <property type="entry name" value="Acetoacetate decarboxylase-like"/>
    <property type="match status" value="1"/>
</dbReference>
<dbReference type="SUPFAM" id="SSF160104">
    <property type="entry name" value="Acetoacetate decarboxylase-like"/>
    <property type="match status" value="1"/>
</dbReference>
<proteinExistence type="predicted"/>
<evidence type="ECO:0000313" key="1">
    <source>
        <dbReference type="EMBL" id="CAB4846435.1"/>
    </source>
</evidence>
<dbReference type="EMBL" id="CAFBPU010000023">
    <property type="protein sequence ID" value="CAB5033514.1"/>
    <property type="molecule type" value="Genomic_DNA"/>
</dbReference>
<accession>A0A6J7BMR5</accession>
<reference evidence="1" key="1">
    <citation type="submission" date="2020-05" db="EMBL/GenBank/DDBJ databases">
        <authorList>
            <person name="Chiriac C."/>
            <person name="Salcher M."/>
            <person name="Ghai R."/>
            <person name="Kavagutti S V."/>
        </authorList>
    </citation>
    <scope>NUCLEOTIDE SEQUENCE</scope>
</reference>
<organism evidence="1">
    <name type="scientific">freshwater metagenome</name>
    <dbReference type="NCBI Taxonomy" id="449393"/>
    <lineage>
        <taxon>unclassified sequences</taxon>
        <taxon>metagenomes</taxon>
        <taxon>ecological metagenomes</taxon>
    </lineage>
</organism>
<gene>
    <name evidence="1" type="ORF">UFOPK3268_00199</name>
    <name evidence="2" type="ORF">UFOPK4150_01260</name>
</gene>
<protein>
    <submittedName>
        <fullName evidence="1">Unannotated protein</fullName>
    </submittedName>
</protein>
<dbReference type="InterPro" id="IPR023375">
    <property type="entry name" value="ADC_dom_sf"/>
</dbReference>